<dbReference type="RefSeq" id="WP_007838491.1">
    <property type="nucleotide sequence ID" value="NZ_CP046176.1"/>
</dbReference>
<organism evidence="1 2">
    <name type="scientific">Phocaeicola dorei</name>
    <dbReference type="NCBI Taxonomy" id="357276"/>
    <lineage>
        <taxon>Bacteria</taxon>
        <taxon>Pseudomonadati</taxon>
        <taxon>Bacteroidota</taxon>
        <taxon>Bacteroidia</taxon>
        <taxon>Bacteroidales</taxon>
        <taxon>Bacteroidaceae</taxon>
        <taxon>Phocaeicola</taxon>
    </lineage>
</organism>
<dbReference type="InterPro" id="IPR025536">
    <property type="entry name" value="DUF4422"/>
</dbReference>
<evidence type="ECO:0000313" key="2">
    <source>
        <dbReference type="Proteomes" id="UP000500949"/>
    </source>
</evidence>
<dbReference type="Pfam" id="PF14393">
    <property type="entry name" value="DUF4422"/>
    <property type="match status" value="1"/>
</dbReference>
<protein>
    <submittedName>
        <fullName evidence="1">DUF4422 domain-containing protein</fullName>
    </submittedName>
</protein>
<name>A0A858XM07_9BACT</name>
<gene>
    <name evidence="1" type="ORF">GKD17_09085</name>
</gene>
<dbReference type="Proteomes" id="UP000500949">
    <property type="component" value="Chromosome"/>
</dbReference>
<dbReference type="GeneID" id="93446829"/>
<sequence>MMEECKTKILVVTHKPDKVYSDNVYIPIQVGKVLSHCDLGFQGDDTGDNISEKNPIYCELTAQYWAWKNLKDVEYIGLCHYRRYFKTKYTEDNVIPLLQKYDIILPEPIYYPYSIEQKLYRAAIEEDVAILCQVIEKLYPEYKKSVLAYLYNNMDIAFNMFVCSKKIFDEFAEWQFSILFECEKYIRFSSYSRARRILGHFAEYLLPIYCFHHCLKIKYEPLVSFIGENKMLYKQNFVKKNIFRLVHKIVNLKKKKNDWNISSVILQGLKIDNVVIK</sequence>
<evidence type="ECO:0000313" key="1">
    <source>
        <dbReference type="EMBL" id="QJR76540.1"/>
    </source>
</evidence>
<accession>A0A858XM07</accession>
<dbReference type="AlphaFoldDB" id="A0A858XM07"/>
<dbReference type="EMBL" id="CP046176">
    <property type="protein sequence ID" value="QJR76540.1"/>
    <property type="molecule type" value="Genomic_DNA"/>
</dbReference>
<reference evidence="1 2" key="1">
    <citation type="submission" date="2019-11" db="EMBL/GenBank/DDBJ databases">
        <title>Complete genome sequence of Bacteroides dorei DSM 17855.</title>
        <authorList>
            <person name="Russell J.T."/>
        </authorList>
    </citation>
    <scope>NUCLEOTIDE SEQUENCE [LARGE SCALE GENOMIC DNA]</scope>
    <source>
        <strain evidence="1 2">DSM 17855</strain>
    </source>
</reference>
<proteinExistence type="predicted"/>